<protein>
    <submittedName>
        <fullName evidence="2">Uncharacterized protein</fullName>
    </submittedName>
</protein>
<evidence type="ECO:0000256" key="1">
    <source>
        <dbReference type="SAM" id="MobiDB-lite"/>
    </source>
</evidence>
<dbReference type="Proteomes" id="UP000193467">
    <property type="component" value="Unassembled WGS sequence"/>
</dbReference>
<feature type="compositionally biased region" description="Basic and acidic residues" evidence="1">
    <location>
        <begin position="711"/>
        <end position="734"/>
    </location>
</feature>
<organism evidence="2 3">
    <name type="scientific">Leucosporidium creatinivorum</name>
    <dbReference type="NCBI Taxonomy" id="106004"/>
    <lineage>
        <taxon>Eukaryota</taxon>
        <taxon>Fungi</taxon>
        <taxon>Dikarya</taxon>
        <taxon>Basidiomycota</taxon>
        <taxon>Pucciniomycotina</taxon>
        <taxon>Microbotryomycetes</taxon>
        <taxon>Leucosporidiales</taxon>
        <taxon>Leucosporidium</taxon>
    </lineage>
</organism>
<feature type="compositionally biased region" description="Low complexity" evidence="1">
    <location>
        <begin position="877"/>
        <end position="889"/>
    </location>
</feature>
<feature type="compositionally biased region" description="Acidic residues" evidence="1">
    <location>
        <begin position="256"/>
        <end position="265"/>
    </location>
</feature>
<accession>A0A1Y2FBI9</accession>
<dbReference type="EMBL" id="MCGR01000024">
    <property type="protein sequence ID" value="ORY80706.1"/>
    <property type="molecule type" value="Genomic_DNA"/>
</dbReference>
<dbReference type="AlphaFoldDB" id="A0A1Y2FBI9"/>
<feature type="region of interest" description="Disordered" evidence="1">
    <location>
        <begin position="366"/>
        <end position="412"/>
    </location>
</feature>
<dbReference type="OrthoDB" id="2527107at2759"/>
<feature type="compositionally biased region" description="Low complexity" evidence="1">
    <location>
        <begin position="556"/>
        <end position="574"/>
    </location>
</feature>
<feature type="region of interest" description="Disordered" evidence="1">
    <location>
        <begin position="848"/>
        <end position="909"/>
    </location>
</feature>
<keyword evidence="3" id="KW-1185">Reference proteome</keyword>
<feature type="region of interest" description="Disordered" evidence="1">
    <location>
        <begin position="120"/>
        <end position="200"/>
    </location>
</feature>
<feature type="region of interest" description="Disordered" evidence="1">
    <location>
        <begin position="643"/>
        <end position="833"/>
    </location>
</feature>
<feature type="region of interest" description="Disordered" evidence="1">
    <location>
        <begin position="35"/>
        <end position="96"/>
    </location>
</feature>
<feature type="compositionally biased region" description="Low complexity" evidence="1">
    <location>
        <begin position="771"/>
        <end position="805"/>
    </location>
</feature>
<gene>
    <name evidence="2" type="ORF">BCR35DRAFT_89517</name>
</gene>
<sequence>MQDLLDASATFNPADFDPLAEPFQTAFRTPYECPVVQTQQQQQGQAPDSPFTAALGGSGTIARDPQPQPQQQPNDLLIDLSAPTPRPPKPFLLARSRLAPPSYAPIRNPSPLKQVFDLEAEVASEDEEGKGAPSDELGTVRKVGAGEWEGGEEEGTPVKSRSASGRRWSVMQKKEEEGLRTARKEGSGRVSPVKEMSPARFDADSSGFLLPLPSDSDCSLLMNEGGSFLLNGSHDAETTLDSFGPSGGFGNLSGIGEEEEDEAGDDRDMANLLNGLSDSCIGGRPPQENISSILPSSLTSSTRHALSKSQNGRPVADSLSASTSSSVTIMDNEEHERSLLACSTASYRTHRDSPARPRMVSIQAEKIEEEGEKTPMKGRISLGNGSEGGDLSGESRRSSGASSSGDVRDLLKGWSGRGDLSMTDLYAQQPPSPINDTSVVATATFELGLISPILPDKISTLSLPLPDSPAHIVPTALPLAREQSPTDLMDLTEAPAPEVVQPPPAMVRSASANGLKRLQEKMDAIRARTAAPLTSAIPAIDSNPTVFRSAPLPSTAASASFEATPRRPQQQQPPARSLLDATPLAPSSSTATARRPPHSHSRQNSIPILEDPEPIFNPHRHAQPTTSPRAEALNEFMDAVTTPAPRLARSGGMDMPKPVPMEKEKTAMATPMARRPRTSLLPSASARKVGAAPSSKKEKENGAPVPVPPSARKEATREKLDRLKEERRRREEGGRSPLKSLASGGAGGLKRPTSTSTTSSSSRLPPPSSSAPPGAAATAAPRPRLPLASRTAPTPSSSTTTRPSLAEALSRKPSTATSTRMAFKPTVPRPAASSSALVVVGGGVGAKARGSLAESTGLRRPATTTSMGVPGVGAGAVAGSRIGKPAPAGGAPGGGGSRIGVLGARNGAK</sequence>
<evidence type="ECO:0000313" key="2">
    <source>
        <dbReference type="EMBL" id="ORY80706.1"/>
    </source>
</evidence>
<feature type="compositionally biased region" description="Basic and acidic residues" evidence="1">
    <location>
        <begin position="172"/>
        <end position="187"/>
    </location>
</feature>
<name>A0A1Y2FBI9_9BASI</name>
<feature type="region of interest" description="Disordered" evidence="1">
    <location>
        <begin position="241"/>
        <end position="271"/>
    </location>
</feature>
<comment type="caution">
    <text evidence="2">The sequence shown here is derived from an EMBL/GenBank/DDBJ whole genome shotgun (WGS) entry which is preliminary data.</text>
</comment>
<evidence type="ECO:0000313" key="3">
    <source>
        <dbReference type="Proteomes" id="UP000193467"/>
    </source>
</evidence>
<dbReference type="PANTHER" id="PTHR48125">
    <property type="entry name" value="LP07818P1"/>
    <property type="match status" value="1"/>
</dbReference>
<feature type="compositionally biased region" description="Polar residues" evidence="1">
    <location>
        <begin position="303"/>
        <end position="312"/>
    </location>
</feature>
<proteinExistence type="predicted"/>
<dbReference type="PANTHER" id="PTHR48125:SF10">
    <property type="entry name" value="OS12G0136300 PROTEIN"/>
    <property type="match status" value="1"/>
</dbReference>
<feature type="region of interest" description="Disordered" evidence="1">
    <location>
        <begin position="556"/>
        <end position="628"/>
    </location>
</feature>
<feature type="region of interest" description="Disordered" evidence="1">
    <location>
        <begin position="301"/>
        <end position="332"/>
    </location>
</feature>
<reference evidence="2 3" key="1">
    <citation type="submission" date="2016-07" db="EMBL/GenBank/DDBJ databases">
        <title>Pervasive Adenine N6-methylation of Active Genes in Fungi.</title>
        <authorList>
            <consortium name="DOE Joint Genome Institute"/>
            <person name="Mondo S.J."/>
            <person name="Dannebaum R.O."/>
            <person name="Kuo R.C."/>
            <person name="Labutti K."/>
            <person name="Haridas S."/>
            <person name="Kuo A."/>
            <person name="Salamov A."/>
            <person name="Ahrendt S.R."/>
            <person name="Lipzen A."/>
            <person name="Sullivan W."/>
            <person name="Andreopoulos W.B."/>
            <person name="Clum A."/>
            <person name="Lindquist E."/>
            <person name="Daum C."/>
            <person name="Ramamoorthy G.K."/>
            <person name="Gryganskyi A."/>
            <person name="Culley D."/>
            <person name="Magnuson J.K."/>
            <person name="James T.Y."/>
            <person name="O'Malley M.A."/>
            <person name="Stajich J.E."/>
            <person name="Spatafora J.W."/>
            <person name="Visel A."/>
            <person name="Grigoriev I.V."/>
        </authorList>
    </citation>
    <scope>NUCLEOTIDE SEQUENCE [LARGE SCALE GENOMIC DNA]</scope>
    <source>
        <strain evidence="2 3">62-1032</strain>
    </source>
</reference>
<feature type="compositionally biased region" description="Low complexity" evidence="1">
    <location>
        <begin position="738"/>
        <end position="763"/>
    </location>
</feature>
<dbReference type="InParanoid" id="A0A1Y2FBI9"/>